<evidence type="ECO:0000313" key="3">
    <source>
        <dbReference type="Proteomes" id="UP001589613"/>
    </source>
</evidence>
<protein>
    <submittedName>
        <fullName evidence="2">YqgE/AlgH family protein</fullName>
    </submittedName>
</protein>
<comment type="caution">
    <text evidence="2">The sequence shown here is derived from an EMBL/GenBank/DDBJ whole genome shotgun (WGS) entry which is preliminary data.</text>
</comment>
<dbReference type="NCBIfam" id="NF001270">
    <property type="entry name" value="PRK00228.2-2"/>
    <property type="match status" value="1"/>
</dbReference>
<dbReference type="Gene3D" id="3.40.1740.10">
    <property type="entry name" value="VC0467-like"/>
    <property type="match status" value="1"/>
</dbReference>
<dbReference type="RefSeq" id="WP_083664175.1">
    <property type="nucleotide sequence ID" value="NZ_JBHMAX010000002.1"/>
</dbReference>
<dbReference type="PANTHER" id="PTHR30327:SF1">
    <property type="entry name" value="UPF0301 PROTEIN YQGE"/>
    <property type="match status" value="1"/>
</dbReference>
<sequence>MSEPGARGPGRADGQDLTGSLLVATPLTGDVFERAVVLVLHHDADGAHGLILNRPMDARVEAVLPQWQPFVTAPGVLFRGGPVGPDTAMGLVSVPGHDPHDPPLGTQLLFGGIGLVDLDAPAPLVVPELGAFRIFVGYSGWAAGQVESELRRGAWYVVPREPRDPFHEDVAGLWREVLLRQRSSMAFVTTWTDVPETN</sequence>
<dbReference type="SUPFAM" id="SSF143456">
    <property type="entry name" value="VC0467-like"/>
    <property type="match status" value="1"/>
</dbReference>
<reference evidence="2 3" key="1">
    <citation type="submission" date="2024-09" db="EMBL/GenBank/DDBJ databases">
        <authorList>
            <person name="Sun Q."/>
            <person name="Mori K."/>
        </authorList>
    </citation>
    <scope>NUCLEOTIDE SEQUENCE [LARGE SCALE GENOMIC DNA]</scope>
    <source>
        <strain evidence="2 3">JCM 12763</strain>
    </source>
</reference>
<evidence type="ECO:0000313" key="2">
    <source>
        <dbReference type="EMBL" id="MFB9730798.1"/>
    </source>
</evidence>
<dbReference type="Proteomes" id="UP001589613">
    <property type="component" value="Unassembled WGS sequence"/>
</dbReference>
<gene>
    <name evidence="2" type="ORF">ACFFN0_01940</name>
</gene>
<name>A0ABV5UZ94_9MICO</name>
<keyword evidence="3" id="KW-1185">Reference proteome</keyword>
<dbReference type="PANTHER" id="PTHR30327">
    <property type="entry name" value="UNCHARACTERIZED PROTEIN YQGE"/>
    <property type="match status" value="1"/>
</dbReference>
<dbReference type="Pfam" id="PF02622">
    <property type="entry name" value="DUF179"/>
    <property type="match status" value="1"/>
</dbReference>
<accession>A0ABV5UZ94</accession>
<proteinExistence type="inferred from homology"/>
<dbReference type="EMBL" id="JBHMAX010000002">
    <property type="protein sequence ID" value="MFB9730798.1"/>
    <property type="molecule type" value="Genomic_DNA"/>
</dbReference>
<evidence type="ECO:0000256" key="1">
    <source>
        <dbReference type="ARBA" id="ARBA00009600"/>
    </source>
</evidence>
<comment type="similarity">
    <text evidence="1">Belongs to the UPF0301 (AlgH) family.</text>
</comment>
<organism evidence="2 3">
    <name type="scientific">Ornithinimicrobium kibberense</name>
    <dbReference type="NCBI Taxonomy" id="282060"/>
    <lineage>
        <taxon>Bacteria</taxon>
        <taxon>Bacillati</taxon>
        <taxon>Actinomycetota</taxon>
        <taxon>Actinomycetes</taxon>
        <taxon>Micrococcales</taxon>
        <taxon>Ornithinimicrobiaceae</taxon>
        <taxon>Ornithinimicrobium</taxon>
    </lineage>
</organism>
<dbReference type="InterPro" id="IPR003774">
    <property type="entry name" value="AlgH-like"/>
</dbReference>